<keyword evidence="2" id="KW-1185">Reference proteome</keyword>
<organism evidence="1 2">
    <name type="scientific">Mycoplasma suis (strain Illinois)</name>
    <dbReference type="NCBI Taxonomy" id="768700"/>
    <lineage>
        <taxon>Bacteria</taxon>
        <taxon>Bacillati</taxon>
        <taxon>Mycoplasmatota</taxon>
        <taxon>Mollicutes</taxon>
        <taxon>Mycoplasmataceae</taxon>
        <taxon>Mycoplasma</taxon>
    </lineage>
</organism>
<dbReference type="AlphaFoldDB" id="F0QRX0"/>
<dbReference type="Proteomes" id="UP000007484">
    <property type="component" value="Chromosome"/>
</dbReference>
<sequence length="143" mass="15661">MNIAITVPLLLLAGGGVGFSTQVARHWVRGDSWFERKKHGMQMDTKNGEKLVVNETNVVLMGNGWEGFATELERVLKSNGDVQEITVIGKIGEGQETLCRLGQGEQQVRATGLWDKDIVWTGNINQKGVSCFKQGSNSNSLSK</sequence>
<dbReference type="HOGENOM" id="CLU_1784759_0_0_14"/>
<evidence type="ECO:0000313" key="1">
    <source>
        <dbReference type="EMBL" id="ADX98240.1"/>
    </source>
</evidence>
<reference evidence="1 2" key="1">
    <citation type="journal article" date="2011" name="J. Bacteriol.">
        <title>Complete genome sequences of two hemotropic Mycoplasmas, Mycoplasma haemofelis strain Ohio2 and Mycoplasma suis strain Illinois.</title>
        <authorList>
            <person name="Messick J.B."/>
            <person name="Santos A.P."/>
            <person name="Guimaraes A.M."/>
        </authorList>
    </citation>
    <scope>NUCLEOTIDE SEQUENCE [LARGE SCALE GENOMIC DNA]</scope>
    <source>
        <strain evidence="1 2">Illinois</strain>
    </source>
</reference>
<evidence type="ECO:0000313" key="2">
    <source>
        <dbReference type="Proteomes" id="UP000007484"/>
    </source>
</evidence>
<name>F0QRX0_MYCSL</name>
<dbReference type="EMBL" id="CP002525">
    <property type="protein sequence ID" value="ADX98240.1"/>
    <property type="molecule type" value="Genomic_DNA"/>
</dbReference>
<protein>
    <submittedName>
        <fullName evidence="1">Uncharacterized protein</fullName>
    </submittedName>
</protein>
<gene>
    <name evidence="1" type="ordered locus">MSU_0709</name>
</gene>
<dbReference type="KEGG" id="mss:MSU_0709"/>
<proteinExistence type="predicted"/>
<dbReference type="STRING" id="768700.MSU_0709"/>
<dbReference type="RefSeq" id="WP_013609358.1">
    <property type="nucleotide sequence ID" value="NC_015155.1"/>
</dbReference>
<accession>F0QRX0</accession>